<organism evidence="2 3">
    <name type="scientific">Cellulomonas septica</name>
    <dbReference type="NCBI Taxonomy" id="285080"/>
    <lineage>
        <taxon>Bacteria</taxon>
        <taxon>Bacillati</taxon>
        <taxon>Actinomycetota</taxon>
        <taxon>Actinomycetes</taxon>
        <taxon>Micrococcales</taxon>
        <taxon>Cellulomonadaceae</taxon>
        <taxon>Cellulomonas</taxon>
    </lineage>
</organism>
<feature type="non-terminal residue" evidence="2">
    <location>
        <position position="1"/>
    </location>
</feature>
<feature type="transmembrane region" description="Helical" evidence="1">
    <location>
        <begin position="179"/>
        <end position="202"/>
    </location>
</feature>
<feature type="transmembrane region" description="Helical" evidence="1">
    <location>
        <begin position="141"/>
        <end position="159"/>
    </location>
</feature>
<dbReference type="Proteomes" id="UP000777774">
    <property type="component" value="Unassembled WGS sequence"/>
</dbReference>
<dbReference type="EMBL" id="JAAXOY010000763">
    <property type="protein sequence ID" value="NKY41516.1"/>
    <property type="molecule type" value="Genomic_DNA"/>
</dbReference>
<dbReference type="RefSeq" id="WP_210728815.1">
    <property type="nucleotide sequence ID" value="NZ_JAAXOY010000763.1"/>
</dbReference>
<keyword evidence="1" id="KW-0812">Transmembrane</keyword>
<name>A0ABX1K4L9_9CELL</name>
<keyword evidence="1" id="KW-0472">Membrane</keyword>
<reference evidence="2 3" key="1">
    <citation type="submission" date="2020-04" db="EMBL/GenBank/DDBJ databases">
        <title>MicrobeNet Type strains.</title>
        <authorList>
            <person name="Nicholson A.C."/>
        </authorList>
    </citation>
    <scope>NUCLEOTIDE SEQUENCE [LARGE SCALE GENOMIC DNA]</scope>
    <source>
        <strain evidence="2 3">ATCC BAA-787</strain>
    </source>
</reference>
<proteinExistence type="predicted"/>
<sequence>VVVSDGRREVEATGVLDVSAPADPITTARVALQPATVSTEARRGAFAVDVDNRAGTSPLTVRLAARDELGRARFTFSQDQLTVAPGQVARVQLSFDAPLPDGGTQRSRAVTVVASDAAGSVEGAATLTQTARDWRPVAKRWLVWLGALAMIAGALLPWLDGQVVDLELVVTEASTGNEVAISIAAAVAATLLVALLALIMLLGLTGSGKQIRRSAILAALLGIGALVAQLQFPVDDAFVVTNGVPLILVGAVLGFIGGVFARPRAGR</sequence>
<feature type="transmembrane region" description="Helical" evidence="1">
    <location>
        <begin position="214"/>
        <end position="232"/>
    </location>
</feature>
<keyword evidence="3" id="KW-1185">Reference proteome</keyword>
<protein>
    <recommendedName>
        <fullName evidence="4">ABC transporter permease</fullName>
    </recommendedName>
</protein>
<evidence type="ECO:0000313" key="3">
    <source>
        <dbReference type="Proteomes" id="UP000777774"/>
    </source>
</evidence>
<gene>
    <name evidence="2" type="ORF">HGA02_18940</name>
</gene>
<keyword evidence="1" id="KW-1133">Transmembrane helix</keyword>
<evidence type="ECO:0000313" key="2">
    <source>
        <dbReference type="EMBL" id="NKY41516.1"/>
    </source>
</evidence>
<feature type="transmembrane region" description="Helical" evidence="1">
    <location>
        <begin position="238"/>
        <end position="261"/>
    </location>
</feature>
<evidence type="ECO:0000256" key="1">
    <source>
        <dbReference type="SAM" id="Phobius"/>
    </source>
</evidence>
<comment type="caution">
    <text evidence="2">The sequence shown here is derived from an EMBL/GenBank/DDBJ whole genome shotgun (WGS) entry which is preliminary data.</text>
</comment>
<evidence type="ECO:0008006" key="4">
    <source>
        <dbReference type="Google" id="ProtNLM"/>
    </source>
</evidence>
<accession>A0ABX1K4L9</accession>